<evidence type="ECO:0008006" key="4">
    <source>
        <dbReference type="Google" id="ProtNLM"/>
    </source>
</evidence>
<evidence type="ECO:0000313" key="3">
    <source>
        <dbReference type="Proteomes" id="UP000016543"/>
    </source>
</evidence>
<comment type="caution">
    <text evidence="2">The sequence shown here is derived from an EMBL/GenBank/DDBJ whole genome shotgun (WGS) entry which is preliminary data.</text>
</comment>
<dbReference type="RefSeq" id="WP_006954738.1">
    <property type="nucleotide sequence ID" value="NZ_CH672403.1"/>
</dbReference>
<keyword evidence="3" id="KW-1185">Reference proteome</keyword>
<proteinExistence type="predicted"/>
<dbReference type="Proteomes" id="UP000016543">
    <property type="component" value="Unassembled WGS sequence"/>
</dbReference>
<organism evidence="2 3">
    <name type="scientific">Idiomarina baltica OS145</name>
    <dbReference type="NCBI Taxonomy" id="314276"/>
    <lineage>
        <taxon>Bacteria</taxon>
        <taxon>Pseudomonadati</taxon>
        <taxon>Pseudomonadota</taxon>
        <taxon>Gammaproteobacteria</taxon>
        <taxon>Alteromonadales</taxon>
        <taxon>Idiomarinaceae</taxon>
        <taxon>Idiomarina</taxon>
    </lineage>
</organism>
<keyword evidence="1" id="KW-0732">Signal</keyword>
<evidence type="ECO:0000256" key="1">
    <source>
        <dbReference type="SAM" id="SignalP"/>
    </source>
</evidence>
<feature type="chain" id="PRO_5047160535" description="Secreted protein" evidence="1">
    <location>
        <begin position="19"/>
        <end position="356"/>
    </location>
</feature>
<reference evidence="2 3" key="1">
    <citation type="submission" date="2006-01" db="EMBL/GenBank/DDBJ databases">
        <authorList>
            <person name="Brettar I."/>
            <person name="Hofle M."/>
            <person name="Ferriera S."/>
            <person name="Johnson J."/>
            <person name="Kravitz S."/>
            <person name="Halpern A."/>
            <person name="Remington K."/>
            <person name="Beeson K."/>
            <person name="Tran B."/>
            <person name="Rogers Y.-H."/>
            <person name="Friedman R."/>
            <person name="Venter J.C."/>
        </authorList>
    </citation>
    <scope>NUCLEOTIDE SEQUENCE [LARGE SCALE GENOMIC DNA]</scope>
    <source>
        <strain evidence="2 3">OS145</strain>
    </source>
</reference>
<protein>
    <recommendedName>
        <fullName evidence="4">Secreted protein</fullName>
    </recommendedName>
</protein>
<dbReference type="EMBL" id="AAMX01000015">
    <property type="protein sequence ID" value="EAQ31524.1"/>
    <property type="molecule type" value="Genomic_DNA"/>
</dbReference>
<name>A0ABM9WKP4_9GAMM</name>
<gene>
    <name evidence="2" type="ORF">OS145_09565</name>
</gene>
<feature type="signal peptide" evidence="1">
    <location>
        <begin position="1"/>
        <end position="18"/>
    </location>
</feature>
<evidence type="ECO:0000313" key="2">
    <source>
        <dbReference type="EMBL" id="EAQ31524.1"/>
    </source>
</evidence>
<sequence>MRKLLILGLLLTSFNALGKTFETPTFLIQCQDCTTGQLRDWFFNTIVLNTNKNPEKEHQRIYSEYRIIVHRPESSRYDAFKVIAPVTRLMQGDIKPETFNVSKTSHTNSETYLAKQLFAYAKQIDKQLDHIGDQLSRSFKTTDEYQQWLNSNNTQANNHVCTNNPQYLGLTSFFSVDARKQLQQQASQLFSEIDFNSEPTTIEVANQSRFIKGTLNQSSIYLIKRKPFHNSTISLNFADPEDPKDSAKATFLLTLKGDTLTINPTESLTRLGNKSLSLFEDFGGEVSPCAVVAMNSYQTPQTIRQTQKEPRLAANVNPDNPHLCAYIYDAQDKTRRLILGATCSLMSDGADTVDSR</sequence>
<accession>A0ABM9WKP4</accession>